<name>F3L563_9GAMM</name>
<accession>F3L563</accession>
<dbReference type="AlphaFoldDB" id="F3L563"/>
<dbReference type="EMBL" id="AEIG01000096">
    <property type="protein sequence ID" value="EGG28536.1"/>
    <property type="molecule type" value="Genomic_DNA"/>
</dbReference>
<evidence type="ECO:0000313" key="1">
    <source>
        <dbReference type="EMBL" id="EGG28536.1"/>
    </source>
</evidence>
<protein>
    <submittedName>
        <fullName evidence="1">Uncharacterized protein</fullName>
    </submittedName>
</protein>
<dbReference type="OrthoDB" id="6401090at2"/>
<dbReference type="STRING" id="2518989.IMCC3088_2842"/>
<organism evidence="1 2">
    <name type="scientific">Aequoribacter fuscus</name>
    <dbReference type="NCBI Taxonomy" id="2518989"/>
    <lineage>
        <taxon>Bacteria</taxon>
        <taxon>Pseudomonadati</taxon>
        <taxon>Pseudomonadota</taxon>
        <taxon>Gammaproteobacteria</taxon>
        <taxon>Cellvibrionales</taxon>
        <taxon>Halieaceae</taxon>
        <taxon>Aequoribacter</taxon>
    </lineage>
</organism>
<dbReference type="Proteomes" id="UP000005615">
    <property type="component" value="Unassembled WGS sequence"/>
</dbReference>
<reference evidence="1 2" key="1">
    <citation type="journal article" date="2011" name="J. Bacteriol.">
        <title>Genome sequence of strain IMCC3088, a proteorhodopsin-containing marine bacterium belonging to the OM60/NOR5 clade.</title>
        <authorList>
            <person name="Jang Y."/>
            <person name="Oh H.M."/>
            <person name="Kang I."/>
            <person name="Lee K."/>
            <person name="Yang S.J."/>
            <person name="Cho J.C."/>
        </authorList>
    </citation>
    <scope>NUCLEOTIDE SEQUENCE [LARGE SCALE GENOMIC DNA]</scope>
    <source>
        <strain evidence="1 2">IMCC3088</strain>
    </source>
</reference>
<gene>
    <name evidence="1" type="ORF">IMCC3088_2842</name>
</gene>
<proteinExistence type="predicted"/>
<sequence length="297" mass="33340">MNSIANINHNTQLERPVTRPSKTTFWTAAVAISCVVAIVAGWQIRDEYLINAERGIGYALGIIGGSFMLALLIYPIRKRYPVAPAFVLSTPTWFKLHMLLGLIGPILILYHSNFGLGSTNANIALFCMLLMVTSGLIGRFIYSKIHMGLYGSKAHLASLIKDQDQLSEALLDLSLAINSRELGSSIKEHLESVRATLVQQNVSNNPLVVATRNAQLTRSQRVLTKKIKLLRRDQAGEIETSLELVQNYVSEFFYTSRKINGLAFYDRLFSIWHMLHLPIFFMLIIAGFVHVYAVHTY</sequence>
<comment type="caution">
    <text evidence="1">The sequence shown here is derived from an EMBL/GenBank/DDBJ whole genome shotgun (WGS) entry which is preliminary data.</text>
</comment>
<keyword evidence="2" id="KW-1185">Reference proteome</keyword>
<evidence type="ECO:0000313" key="2">
    <source>
        <dbReference type="Proteomes" id="UP000005615"/>
    </source>
</evidence>
<dbReference type="RefSeq" id="WP_009576987.1">
    <property type="nucleotide sequence ID" value="NZ_AEIG01000096.1"/>
</dbReference>
<dbReference type="eggNOG" id="ENOG5034AD8">
    <property type="taxonomic scope" value="Bacteria"/>
</dbReference>